<evidence type="ECO:0000313" key="2">
    <source>
        <dbReference type="EMBL" id="KAG0586248.1"/>
    </source>
</evidence>
<organism evidence="2 3">
    <name type="scientific">Ceratodon purpureus</name>
    <name type="common">Fire moss</name>
    <name type="synonym">Dicranum purpureum</name>
    <dbReference type="NCBI Taxonomy" id="3225"/>
    <lineage>
        <taxon>Eukaryota</taxon>
        <taxon>Viridiplantae</taxon>
        <taxon>Streptophyta</taxon>
        <taxon>Embryophyta</taxon>
        <taxon>Bryophyta</taxon>
        <taxon>Bryophytina</taxon>
        <taxon>Bryopsida</taxon>
        <taxon>Dicranidae</taxon>
        <taxon>Pseudoditrichales</taxon>
        <taxon>Ditrichaceae</taxon>
        <taxon>Ceratodon</taxon>
    </lineage>
</organism>
<keyword evidence="1" id="KW-0732">Signal</keyword>
<name>A0A8T0IUA3_CERPU</name>
<dbReference type="Proteomes" id="UP000822688">
    <property type="component" value="Chromosome 2"/>
</dbReference>
<dbReference type="AlphaFoldDB" id="A0A8T0IUA3"/>
<reference evidence="2" key="1">
    <citation type="submission" date="2020-06" db="EMBL/GenBank/DDBJ databases">
        <title>WGS assembly of Ceratodon purpureus strain R40.</title>
        <authorList>
            <person name="Carey S.B."/>
            <person name="Jenkins J."/>
            <person name="Shu S."/>
            <person name="Lovell J.T."/>
            <person name="Sreedasyam A."/>
            <person name="Maumus F."/>
            <person name="Tiley G.P."/>
            <person name="Fernandez-Pozo N."/>
            <person name="Barry K."/>
            <person name="Chen C."/>
            <person name="Wang M."/>
            <person name="Lipzen A."/>
            <person name="Daum C."/>
            <person name="Saski C.A."/>
            <person name="Payton A.C."/>
            <person name="Mcbreen J.C."/>
            <person name="Conrad R.E."/>
            <person name="Kollar L.M."/>
            <person name="Olsson S."/>
            <person name="Huttunen S."/>
            <person name="Landis J.B."/>
            <person name="Wickett N.J."/>
            <person name="Johnson M.G."/>
            <person name="Rensing S.A."/>
            <person name="Grimwood J."/>
            <person name="Schmutz J."/>
            <person name="Mcdaniel S.F."/>
        </authorList>
    </citation>
    <scope>NUCLEOTIDE SEQUENCE</scope>
    <source>
        <strain evidence="2">R40</strain>
    </source>
</reference>
<protein>
    <submittedName>
        <fullName evidence="2">Uncharacterized protein</fullName>
    </submittedName>
</protein>
<evidence type="ECO:0000313" key="3">
    <source>
        <dbReference type="Proteomes" id="UP000822688"/>
    </source>
</evidence>
<feature type="signal peptide" evidence="1">
    <location>
        <begin position="1"/>
        <end position="17"/>
    </location>
</feature>
<gene>
    <name evidence="2" type="ORF">KC19_2G075500</name>
</gene>
<comment type="caution">
    <text evidence="2">The sequence shown here is derived from an EMBL/GenBank/DDBJ whole genome shotgun (WGS) entry which is preliminary data.</text>
</comment>
<proteinExistence type="predicted"/>
<keyword evidence="3" id="KW-1185">Reference proteome</keyword>
<dbReference type="EMBL" id="CM026422">
    <property type="protein sequence ID" value="KAG0586248.1"/>
    <property type="molecule type" value="Genomic_DNA"/>
</dbReference>
<accession>A0A8T0IUA3</accession>
<evidence type="ECO:0000256" key="1">
    <source>
        <dbReference type="SAM" id="SignalP"/>
    </source>
</evidence>
<feature type="chain" id="PRO_5035915337" evidence="1">
    <location>
        <begin position="18"/>
        <end position="56"/>
    </location>
</feature>
<sequence>MIWFEFLGLRLPLSVQMSTVGPWADVNRFFFQFSEEFNSGCPRQTGGTGAQMLMEH</sequence>